<dbReference type="InterPro" id="IPR001849">
    <property type="entry name" value="PH_domain"/>
</dbReference>
<name>A0A9P6DU84_9AGAM</name>
<feature type="region of interest" description="Disordered" evidence="8">
    <location>
        <begin position="515"/>
        <end position="593"/>
    </location>
</feature>
<feature type="compositionally biased region" description="Basic and acidic residues" evidence="8">
    <location>
        <begin position="204"/>
        <end position="225"/>
    </location>
</feature>
<dbReference type="Gene3D" id="3.30.870.10">
    <property type="entry name" value="Endonuclease Chain A"/>
    <property type="match status" value="2"/>
</dbReference>
<evidence type="ECO:0000256" key="5">
    <source>
        <dbReference type="ARBA" id="ARBA00022963"/>
    </source>
</evidence>
<dbReference type="FunFam" id="3.30.870.10:FF:000011">
    <property type="entry name" value="Phospholipase"/>
    <property type="match status" value="1"/>
</dbReference>
<evidence type="ECO:0000313" key="12">
    <source>
        <dbReference type="EMBL" id="KAF9511374.1"/>
    </source>
</evidence>
<dbReference type="CDD" id="cd09141">
    <property type="entry name" value="PLDc_vPLD1_2_yPLD_like_2"/>
    <property type="match status" value="1"/>
</dbReference>
<protein>
    <recommendedName>
        <fullName evidence="7">Phospholipase</fullName>
        <ecNumber evidence="7">3.1.4.4</ecNumber>
    </recommendedName>
</protein>
<sequence length="1539" mass="172431">MVSLDHLAHPTVEATASSSARGPETYGDSPAEKWRNGNAWRTFHSYSASRDTASLASPISAMQESSGATTLSLMGGPGHPSRGQPVRSNTGFRGPFDPNIPSPRSESKGRRISSWLEPIEMTGMKPLVNEPADSASDENSQPSPTQDPANKKRARPSRSATSYKGGKIRDASQSRRSSQTDKSMTWDTVRRMGLRRHRSLPHVPDIRVDSETPASRHEEKGKDSPRTIAARMASRHWGIIKHRLVPGQATGGADGPTSAVDTDLNISDELLVGGLATLMLRMHFDRDEHDQRRVPLLLHHLKIKVSDSVHPLSGTHSVFRIECEYANGAARWVIYRQLRDFVSLHTHYRVANVYGRADLSLPEFPMTSIPYFNFLKSQTGNLPANERRASFARLQRLHLENYLLALIKCVMFRPEANRLSRFFEISALSVALAKTGGVQGKAGLLRVTGGEASRRSFDSTLAVFGLGRAGKPRWWNVRESYLVAVDDPGDTTIYDVFLIDTDFSIEKPRRYHRKPDITHFDDIGNPNPDGDNVGDPAGDDNLPNPDASTPTRGGIWSRISARVQPSWPSKRPKHSWTNGDAGESNHPTLTNGDSVQKTRVDEQAITKNSTVHSGSWEGKNKDTSHHTFYIQNSQRRLKLVAKNERQLEQWIASMERMAEKSHWTKSNRFGSFAPIRLNVAAQWLVDGRDYFWNLSRAISLAKEAIYIHDWWLSPEIQMRRPNKHHYRLDQLLKARAEAGVKIFVIIYKEVSNRTTPTDSNYAKQRLVGLHPNIMVQRSPSHFTTGILYWAHHEKLCVIDGAIAFMGGLDMCFGRWDTPQHALVDDPEDPQNQIWPGKDYANDRVVGFHTLTKPHEDLCDRGKVPRMPWHDVGLQILGQPARDLSRHFIQRWNHLLRVKSHTRIMPFLIPPSEFMPSELDGQGLTGTCELQVCRSAGSWSMGFQHRMEHSIQEAYLKAIQMSEHFVYIENQFFITSTVVSDVKIENQIGDALVSRIMKAHQSHTPWRACIVLPLLPGFTFPIDHGDASALRLILECQNCTISRGPHSIFVRLRKEGINPSDYITFFALRTWGKLRGDVLATEQLYVHAKIMIVDDRMAIIGSANINERSQRGDRDSELASVIRDTDMIDSTMGGKPFKVGRFAHTLRMRLMREHLGVDVDAMHSEDPMTSNPSPPEPSIKRASSEREPNPKISTNEVQEASMSHYLEKPDFAMSTNGVKVENDHSGVDRDSAEAQISGPHGHTIEQDPVASRPVMKEEPIKMVHADGSMHDNAKEGKAATIPVTKPPRQHHSNKVGANPWSVPTPKPIVDPNGFQDPISDAFFKGVWMAAASHNTEIFRRVFHCIPDDSVTTWKQYKEFMQHQDRHHRHAKDASTPAGLSEASGSGRLAPDGMATAGEVHPIDRAHTPDPTEIGGNGDVHDARPSVELEHDDEGRLRPSNAPSKDSPRSRASSFTRGRKDGHDLTTLALEGGPAAKSPRPRRATHVGEPFEQWERDAMEDLLKELCGPLVIYPTRFLEGEDVSDNFLFNTDKLLPLPIYN</sequence>
<feature type="compositionally biased region" description="Low complexity" evidence="8">
    <location>
        <begin position="523"/>
        <end position="541"/>
    </location>
</feature>
<evidence type="ECO:0000256" key="7">
    <source>
        <dbReference type="PIRNR" id="PIRNR009376"/>
    </source>
</evidence>
<comment type="caution">
    <text evidence="12">The sequence shown here is derived from an EMBL/GenBank/DDBJ whole genome shotgun (WGS) entry which is preliminary data.</text>
</comment>
<dbReference type="EMBL" id="MU129001">
    <property type="protein sequence ID" value="KAF9511374.1"/>
    <property type="molecule type" value="Genomic_DNA"/>
</dbReference>
<evidence type="ECO:0000256" key="1">
    <source>
        <dbReference type="ARBA" id="ARBA00000798"/>
    </source>
</evidence>
<dbReference type="InterPro" id="IPR016555">
    <property type="entry name" value="PLipase_D_euk"/>
</dbReference>
<feature type="compositionally biased region" description="Basic and acidic residues" evidence="8">
    <location>
        <begin position="1399"/>
        <end position="1408"/>
    </location>
</feature>
<dbReference type="PROSITE" id="PS50003">
    <property type="entry name" value="PH_DOMAIN"/>
    <property type="match status" value="1"/>
</dbReference>
<comment type="similarity">
    <text evidence="2 7">Belongs to the phospholipase D family.</text>
</comment>
<dbReference type="Pfam" id="PF00614">
    <property type="entry name" value="PLDc"/>
    <property type="match status" value="2"/>
</dbReference>
<feature type="domain" description="PLD phosphodiesterase" evidence="10">
    <location>
        <begin position="1081"/>
        <end position="1108"/>
    </location>
</feature>
<dbReference type="PIRSF" id="PIRSF009376">
    <property type="entry name" value="Phospholipase_D_euk"/>
    <property type="match status" value="1"/>
</dbReference>
<feature type="domain" description="PH" evidence="9">
    <location>
        <begin position="626"/>
        <end position="659"/>
    </location>
</feature>
<keyword evidence="5 7" id="KW-0442">Lipid degradation</keyword>
<dbReference type="SMART" id="SM00155">
    <property type="entry name" value="PLDc"/>
    <property type="match status" value="2"/>
</dbReference>
<feature type="compositionally biased region" description="Basic and acidic residues" evidence="8">
    <location>
        <begin position="1177"/>
        <end position="1188"/>
    </location>
</feature>
<dbReference type="SMART" id="SM00312">
    <property type="entry name" value="PX"/>
    <property type="match status" value="1"/>
</dbReference>
<dbReference type="InterPro" id="IPR036871">
    <property type="entry name" value="PX_dom_sf"/>
</dbReference>
<keyword evidence="13" id="KW-1185">Reference proteome</keyword>
<reference evidence="12" key="1">
    <citation type="journal article" date="2020" name="Nat. Commun.">
        <title>Large-scale genome sequencing of mycorrhizal fungi provides insights into the early evolution of symbiotic traits.</title>
        <authorList>
            <person name="Miyauchi S."/>
            <person name="Kiss E."/>
            <person name="Kuo A."/>
            <person name="Drula E."/>
            <person name="Kohler A."/>
            <person name="Sanchez-Garcia M."/>
            <person name="Morin E."/>
            <person name="Andreopoulos B."/>
            <person name="Barry K.W."/>
            <person name="Bonito G."/>
            <person name="Buee M."/>
            <person name="Carver A."/>
            <person name="Chen C."/>
            <person name="Cichocki N."/>
            <person name="Clum A."/>
            <person name="Culley D."/>
            <person name="Crous P.W."/>
            <person name="Fauchery L."/>
            <person name="Girlanda M."/>
            <person name="Hayes R.D."/>
            <person name="Keri Z."/>
            <person name="LaButti K."/>
            <person name="Lipzen A."/>
            <person name="Lombard V."/>
            <person name="Magnuson J."/>
            <person name="Maillard F."/>
            <person name="Murat C."/>
            <person name="Nolan M."/>
            <person name="Ohm R.A."/>
            <person name="Pangilinan J."/>
            <person name="Pereira M.F."/>
            <person name="Perotto S."/>
            <person name="Peter M."/>
            <person name="Pfister S."/>
            <person name="Riley R."/>
            <person name="Sitrit Y."/>
            <person name="Stielow J.B."/>
            <person name="Szollosi G."/>
            <person name="Zifcakova L."/>
            <person name="Stursova M."/>
            <person name="Spatafora J.W."/>
            <person name="Tedersoo L."/>
            <person name="Vaario L.M."/>
            <person name="Yamada A."/>
            <person name="Yan M."/>
            <person name="Wang P."/>
            <person name="Xu J."/>
            <person name="Bruns T."/>
            <person name="Baldrian P."/>
            <person name="Vilgalys R."/>
            <person name="Dunand C."/>
            <person name="Henrissat B."/>
            <person name="Grigoriev I.V."/>
            <person name="Hibbett D."/>
            <person name="Nagy L.G."/>
            <person name="Martin F.M."/>
        </authorList>
    </citation>
    <scope>NUCLEOTIDE SEQUENCE</scope>
    <source>
        <strain evidence="12">UP504</strain>
    </source>
</reference>
<comment type="catalytic activity">
    <reaction evidence="1 7">
        <text>a 1,2-diacyl-sn-glycero-3-phosphocholine + H2O = a 1,2-diacyl-sn-glycero-3-phosphate + choline + H(+)</text>
        <dbReference type="Rhea" id="RHEA:14445"/>
        <dbReference type="ChEBI" id="CHEBI:15354"/>
        <dbReference type="ChEBI" id="CHEBI:15377"/>
        <dbReference type="ChEBI" id="CHEBI:15378"/>
        <dbReference type="ChEBI" id="CHEBI:57643"/>
        <dbReference type="ChEBI" id="CHEBI:58608"/>
        <dbReference type="EC" id="3.1.4.4"/>
    </reaction>
</comment>
<feature type="domain" description="PX" evidence="11">
    <location>
        <begin position="297"/>
        <end position="430"/>
    </location>
</feature>
<feature type="region of interest" description="Disordered" evidence="8">
    <location>
        <begin position="1282"/>
        <end position="1301"/>
    </location>
</feature>
<feature type="region of interest" description="Disordered" evidence="8">
    <location>
        <begin position="1362"/>
        <end position="1482"/>
    </location>
</feature>
<keyword evidence="6" id="KW-0443">Lipid metabolism</keyword>
<dbReference type="InterPro" id="IPR001683">
    <property type="entry name" value="PX_dom"/>
</dbReference>
<dbReference type="GO" id="GO:0009395">
    <property type="term" value="P:phospholipid catabolic process"/>
    <property type="evidence" value="ECO:0007669"/>
    <property type="project" value="TreeGrafter"/>
</dbReference>
<feature type="compositionally biased region" description="Polar residues" evidence="8">
    <location>
        <begin position="137"/>
        <end position="148"/>
    </location>
</feature>
<keyword evidence="3" id="KW-0677">Repeat</keyword>
<evidence type="ECO:0000256" key="2">
    <source>
        <dbReference type="ARBA" id="ARBA00008664"/>
    </source>
</evidence>
<dbReference type="GO" id="GO:0004630">
    <property type="term" value="F:phospholipase D activity"/>
    <property type="evidence" value="ECO:0007669"/>
    <property type="project" value="UniProtKB-UniRule"/>
</dbReference>
<keyword evidence="4 7" id="KW-0378">Hydrolase</keyword>
<evidence type="ECO:0000313" key="13">
    <source>
        <dbReference type="Proteomes" id="UP000886523"/>
    </source>
</evidence>
<feature type="compositionally biased region" description="Basic and acidic residues" evidence="8">
    <location>
        <begin position="1219"/>
        <end position="1231"/>
    </location>
</feature>
<feature type="compositionally biased region" description="Polar residues" evidence="8">
    <location>
        <begin position="174"/>
        <end position="186"/>
    </location>
</feature>
<evidence type="ECO:0000259" key="9">
    <source>
        <dbReference type="PROSITE" id="PS50003"/>
    </source>
</evidence>
<dbReference type="GO" id="GO:0035556">
    <property type="term" value="P:intracellular signal transduction"/>
    <property type="evidence" value="ECO:0007669"/>
    <property type="project" value="InterPro"/>
</dbReference>
<evidence type="ECO:0000259" key="11">
    <source>
        <dbReference type="PROSITE" id="PS50195"/>
    </source>
</evidence>
<evidence type="ECO:0000256" key="8">
    <source>
        <dbReference type="SAM" id="MobiDB-lite"/>
    </source>
</evidence>
<dbReference type="InterPro" id="IPR001736">
    <property type="entry name" value="PLipase_D/transphosphatidylase"/>
</dbReference>
<dbReference type="EC" id="3.1.4.4" evidence="7"/>
<feature type="compositionally biased region" description="Basic and acidic residues" evidence="8">
    <location>
        <begin position="1417"/>
        <end position="1435"/>
    </location>
</feature>
<dbReference type="OrthoDB" id="14911at2759"/>
<evidence type="ECO:0000256" key="3">
    <source>
        <dbReference type="ARBA" id="ARBA00022737"/>
    </source>
</evidence>
<dbReference type="CDD" id="cd09138">
    <property type="entry name" value="PLDc_vPLD1_2_yPLD_like_1"/>
    <property type="match status" value="1"/>
</dbReference>
<evidence type="ECO:0000256" key="6">
    <source>
        <dbReference type="ARBA" id="ARBA00023098"/>
    </source>
</evidence>
<dbReference type="GO" id="GO:0006654">
    <property type="term" value="P:phosphatidic acid biosynthetic process"/>
    <property type="evidence" value="ECO:0007669"/>
    <property type="project" value="InterPro"/>
</dbReference>
<gene>
    <name evidence="12" type="ORF">BS47DRAFT_1346889</name>
</gene>
<dbReference type="PROSITE" id="PS50195">
    <property type="entry name" value="PX"/>
    <property type="match status" value="1"/>
</dbReference>
<feature type="region of interest" description="Disordered" evidence="8">
    <location>
        <begin position="1161"/>
        <end position="1195"/>
    </location>
</feature>
<dbReference type="PANTHER" id="PTHR18896:SF76">
    <property type="entry name" value="PHOSPHOLIPASE"/>
    <property type="match status" value="1"/>
</dbReference>
<feature type="domain" description="PLD phosphodiesterase" evidence="10">
    <location>
        <begin position="787"/>
        <end position="814"/>
    </location>
</feature>
<dbReference type="CDD" id="cd06093">
    <property type="entry name" value="PX_domain"/>
    <property type="match status" value="1"/>
</dbReference>
<feature type="region of interest" description="Disordered" evidence="8">
    <location>
        <begin position="1"/>
        <end position="34"/>
    </location>
</feature>
<dbReference type="PROSITE" id="PS50035">
    <property type="entry name" value="PLD"/>
    <property type="match status" value="2"/>
</dbReference>
<dbReference type="Proteomes" id="UP000886523">
    <property type="component" value="Unassembled WGS sequence"/>
</dbReference>
<dbReference type="SUPFAM" id="SSF64268">
    <property type="entry name" value="PX domain"/>
    <property type="match status" value="1"/>
</dbReference>
<dbReference type="GO" id="GO:0035091">
    <property type="term" value="F:phosphatidylinositol binding"/>
    <property type="evidence" value="ECO:0007669"/>
    <property type="project" value="InterPro"/>
</dbReference>
<feature type="region of interest" description="Disordered" evidence="8">
    <location>
        <begin position="66"/>
        <end position="227"/>
    </location>
</feature>
<evidence type="ECO:0000259" key="10">
    <source>
        <dbReference type="PROSITE" id="PS50035"/>
    </source>
</evidence>
<feature type="region of interest" description="Disordered" evidence="8">
    <location>
        <begin position="1215"/>
        <end position="1247"/>
    </location>
</feature>
<dbReference type="InterPro" id="IPR015679">
    <property type="entry name" value="PLipase_D_fam"/>
</dbReference>
<organism evidence="12 13">
    <name type="scientific">Hydnum rufescens UP504</name>
    <dbReference type="NCBI Taxonomy" id="1448309"/>
    <lineage>
        <taxon>Eukaryota</taxon>
        <taxon>Fungi</taxon>
        <taxon>Dikarya</taxon>
        <taxon>Basidiomycota</taxon>
        <taxon>Agaricomycotina</taxon>
        <taxon>Agaricomycetes</taxon>
        <taxon>Cantharellales</taxon>
        <taxon>Hydnaceae</taxon>
        <taxon>Hydnum</taxon>
    </lineage>
</organism>
<dbReference type="PANTHER" id="PTHR18896">
    <property type="entry name" value="PHOSPHOLIPASE D"/>
    <property type="match status" value="1"/>
</dbReference>
<dbReference type="Gene3D" id="3.30.1520.10">
    <property type="entry name" value="Phox-like domain"/>
    <property type="match status" value="1"/>
</dbReference>
<dbReference type="SUPFAM" id="SSF56024">
    <property type="entry name" value="Phospholipase D/nuclease"/>
    <property type="match status" value="2"/>
</dbReference>
<evidence type="ECO:0000256" key="4">
    <source>
        <dbReference type="ARBA" id="ARBA00022801"/>
    </source>
</evidence>
<proteinExistence type="inferred from homology"/>
<accession>A0A9P6DU84</accession>